<evidence type="ECO:0000313" key="3">
    <source>
        <dbReference type="EMBL" id="SCX85451.1"/>
    </source>
</evidence>
<keyword evidence="1" id="KW-0732">Signal</keyword>
<dbReference type="Proteomes" id="UP000182998">
    <property type="component" value="Unassembled WGS sequence"/>
</dbReference>
<dbReference type="KEGG" id="tmc:LMI_1378"/>
<evidence type="ECO:0000313" key="4">
    <source>
        <dbReference type="Proteomes" id="UP000032414"/>
    </source>
</evidence>
<dbReference type="Proteomes" id="UP000032414">
    <property type="component" value="Chromosome I"/>
</dbReference>
<keyword evidence="5" id="KW-1185">Reference proteome</keyword>
<dbReference type="AlphaFoldDB" id="A0A098GFB9"/>
<proteinExistence type="predicted"/>
<evidence type="ECO:0000313" key="2">
    <source>
        <dbReference type="EMBL" id="CEG60685.1"/>
    </source>
</evidence>
<protein>
    <submittedName>
        <fullName evidence="2">Uncharacterized protein</fullName>
    </submittedName>
</protein>
<dbReference type="PATRIC" id="fig|451.8.peg.1616"/>
<sequence length="136" mass="15432">MYKFSSFVLMSLIASSGFAKPCVYNWSCFKLNNQSDQAARIICHKNNIGNFPVEAAGHSEGSTQFDISLNDGMGYPDPDQLNCEINFAGNEPNHSFSFYNPFWGPLIEFTLLSNNKMTVVAYDKWGSGQRRYDFNW</sequence>
<reference evidence="3 5" key="3">
    <citation type="submission" date="2016-10" db="EMBL/GenBank/DDBJ databases">
        <authorList>
            <person name="Varghese N."/>
            <person name="Submissions S."/>
        </authorList>
    </citation>
    <scope>NUCLEOTIDE SEQUENCE [LARGE SCALE GENOMIC DNA]</scope>
    <source>
        <strain evidence="3 5">ATCC 33218</strain>
    </source>
</reference>
<dbReference type="OrthoDB" id="5640429at2"/>
<evidence type="ECO:0000256" key="1">
    <source>
        <dbReference type="SAM" id="SignalP"/>
    </source>
</evidence>
<accession>A0A098GFB9</accession>
<feature type="chain" id="PRO_5009750754" evidence="1">
    <location>
        <begin position="20"/>
        <end position="136"/>
    </location>
</feature>
<name>A0A098GFB9_LEGMI</name>
<dbReference type="STRING" id="451.B6N58_08655"/>
<gene>
    <name evidence="2" type="ORF">LMI_1378</name>
    <name evidence="3" type="ORF">SAMN02982997_00265</name>
</gene>
<evidence type="ECO:0000313" key="5">
    <source>
        <dbReference type="Proteomes" id="UP000182998"/>
    </source>
</evidence>
<dbReference type="HOGENOM" id="CLU_1874426_0_0_6"/>
<dbReference type="EMBL" id="LN614830">
    <property type="protein sequence ID" value="CEG60685.1"/>
    <property type="molecule type" value="Genomic_DNA"/>
</dbReference>
<reference evidence="4" key="1">
    <citation type="submission" date="2014-09" db="EMBL/GenBank/DDBJ databases">
        <authorList>
            <person name="Gomez-Valero L."/>
        </authorList>
    </citation>
    <scope>NUCLEOTIDE SEQUENCE [LARGE SCALE GENOMIC DNA]</scope>
    <source>
        <strain evidence="4">ATCC33218</strain>
    </source>
</reference>
<organism evidence="2 4">
    <name type="scientific">Legionella micdadei</name>
    <name type="common">Tatlockia micdadei</name>
    <dbReference type="NCBI Taxonomy" id="451"/>
    <lineage>
        <taxon>Bacteria</taxon>
        <taxon>Pseudomonadati</taxon>
        <taxon>Pseudomonadota</taxon>
        <taxon>Gammaproteobacteria</taxon>
        <taxon>Legionellales</taxon>
        <taxon>Legionellaceae</taxon>
        <taxon>Legionella</taxon>
    </lineage>
</organism>
<dbReference type="RefSeq" id="WP_045099057.1">
    <property type="nucleotide sequence ID" value="NZ_CP020614.1"/>
</dbReference>
<reference evidence="2" key="2">
    <citation type="submission" date="2014-09" db="EMBL/GenBank/DDBJ databases">
        <authorList>
            <person name="GOMEZ-VALERO Laura"/>
        </authorList>
    </citation>
    <scope>NUCLEOTIDE SEQUENCE</scope>
    <source>
        <strain evidence="2">ATCC33218</strain>
    </source>
</reference>
<feature type="signal peptide" evidence="1">
    <location>
        <begin position="1"/>
        <end position="19"/>
    </location>
</feature>
<dbReference type="EMBL" id="FMVN01000001">
    <property type="protein sequence ID" value="SCX85451.1"/>
    <property type="molecule type" value="Genomic_DNA"/>
</dbReference>